<feature type="compositionally biased region" description="Basic and acidic residues" evidence="6">
    <location>
        <begin position="136"/>
        <end position="179"/>
    </location>
</feature>
<dbReference type="Proteomes" id="UP000248961">
    <property type="component" value="Unassembled WGS sequence"/>
</dbReference>
<feature type="compositionally biased region" description="Basic and acidic residues" evidence="6">
    <location>
        <begin position="87"/>
        <end position="96"/>
    </location>
</feature>
<evidence type="ECO:0000256" key="4">
    <source>
        <dbReference type="ARBA" id="ARBA00013566"/>
    </source>
</evidence>
<keyword evidence="5" id="KW-0809">Transit peptide</keyword>
<dbReference type="InterPro" id="IPR010487">
    <property type="entry name" value="NGRN/Rrg9"/>
</dbReference>
<dbReference type="GeneID" id="37195449"/>
<dbReference type="GO" id="GO:0005634">
    <property type="term" value="C:nucleus"/>
    <property type="evidence" value="ECO:0007669"/>
    <property type="project" value="TreeGrafter"/>
</dbReference>
<comment type="function">
    <text evidence="1">Required for respiratory activity and maintenance and expression of the mitochondrial genome.</text>
</comment>
<comment type="subcellular location">
    <subcellularLocation>
        <location evidence="2">Mitochondrion</location>
    </subcellularLocation>
</comment>
<evidence type="ECO:0000256" key="1">
    <source>
        <dbReference type="ARBA" id="ARBA00003548"/>
    </source>
</evidence>
<dbReference type="OrthoDB" id="5578174at2759"/>
<dbReference type="Pfam" id="PF06413">
    <property type="entry name" value="Neugrin"/>
    <property type="match status" value="1"/>
</dbReference>
<organism evidence="7 8">
    <name type="scientific">Aspergillus homomorphus (strain CBS 101889)</name>
    <dbReference type="NCBI Taxonomy" id="1450537"/>
    <lineage>
        <taxon>Eukaryota</taxon>
        <taxon>Fungi</taxon>
        <taxon>Dikarya</taxon>
        <taxon>Ascomycota</taxon>
        <taxon>Pezizomycotina</taxon>
        <taxon>Eurotiomycetes</taxon>
        <taxon>Eurotiomycetidae</taxon>
        <taxon>Eurotiales</taxon>
        <taxon>Aspergillaceae</taxon>
        <taxon>Aspergillus</taxon>
        <taxon>Aspergillus subgen. Circumdati</taxon>
    </lineage>
</organism>
<dbReference type="GO" id="GO:0005739">
    <property type="term" value="C:mitochondrion"/>
    <property type="evidence" value="ECO:0007669"/>
    <property type="project" value="UniProtKB-SubCell"/>
</dbReference>
<comment type="similarity">
    <text evidence="3">Belongs to the RRG9 family.</text>
</comment>
<evidence type="ECO:0000313" key="8">
    <source>
        <dbReference type="Proteomes" id="UP000248961"/>
    </source>
</evidence>
<evidence type="ECO:0000256" key="5">
    <source>
        <dbReference type="ARBA" id="ARBA00022946"/>
    </source>
</evidence>
<dbReference type="VEuPathDB" id="FungiDB:BO97DRAFT_305790"/>
<feature type="non-terminal residue" evidence="7">
    <location>
        <position position="1"/>
    </location>
</feature>
<sequence length="287" mass="33108">AVSVRTSLSSILREAFHSEVAPSTRRLSERRSFYPITPLAYRKPGAQRNFSSTHQIQIHQSRALLSSDHTPENVPDATQPIQTKSLAKNDRGEKPTDNVTPDGNTSGSFPRRQRAAPKRRMDKGDSRRGSAKTSRSKTDTRGDGLESNPSEEKPKATRKTWRESFKDKASPKKKEDWQVQKDALKNKFKEGWNPPKKLSPDAMEGIRHLHQMAPDRFTTPVLAEQFKVSPEAIRRILKSKWRASDKEMEDRRKRWERRHDRIWAHMAELGLRPSKKETQKYQDSHVL</sequence>
<evidence type="ECO:0000313" key="7">
    <source>
        <dbReference type="EMBL" id="RAL17748.1"/>
    </source>
</evidence>
<dbReference type="PANTHER" id="PTHR13475:SF3">
    <property type="entry name" value="NEUGRIN"/>
    <property type="match status" value="1"/>
</dbReference>
<evidence type="ECO:0000256" key="2">
    <source>
        <dbReference type="ARBA" id="ARBA00004173"/>
    </source>
</evidence>
<feature type="non-terminal residue" evidence="7">
    <location>
        <position position="287"/>
    </location>
</feature>
<accession>A0A395IF02</accession>
<gene>
    <name evidence="7" type="ORF">BO97DRAFT_305790</name>
</gene>
<evidence type="ECO:0000256" key="3">
    <source>
        <dbReference type="ARBA" id="ARBA00010895"/>
    </source>
</evidence>
<name>A0A395IF02_ASPHC</name>
<dbReference type="AlphaFoldDB" id="A0A395IF02"/>
<protein>
    <recommendedName>
        <fullName evidence="4">Required for respiratory growth protein 9, mitochondrial</fullName>
    </recommendedName>
</protein>
<dbReference type="PANTHER" id="PTHR13475">
    <property type="entry name" value="NEUGRIN"/>
    <property type="match status" value="1"/>
</dbReference>
<feature type="compositionally biased region" description="Polar residues" evidence="6">
    <location>
        <begin position="97"/>
        <end position="108"/>
    </location>
</feature>
<evidence type="ECO:0000256" key="6">
    <source>
        <dbReference type="SAM" id="MobiDB-lite"/>
    </source>
</evidence>
<feature type="region of interest" description="Disordered" evidence="6">
    <location>
        <begin position="66"/>
        <end position="179"/>
    </location>
</feature>
<dbReference type="RefSeq" id="XP_025556902.1">
    <property type="nucleotide sequence ID" value="XM_025691160.1"/>
</dbReference>
<dbReference type="STRING" id="1450537.A0A395IF02"/>
<keyword evidence="8" id="KW-1185">Reference proteome</keyword>
<reference evidence="7 8" key="1">
    <citation type="submission" date="2018-02" db="EMBL/GenBank/DDBJ databases">
        <title>The genomes of Aspergillus section Nigri reveals drivers in fungal speciation.</title>
        <authorList>
            <consortium name="DOE Joint Genome Institute"/>
            <person name="Vesth T.C."/>
            <person name="Nybo J."/>
            <person name="Theobald S."/>
            <person name="Brandl J."/>
            <person name="Frisvad J.C."/>
            <person name="Nielsen K.F."/>
            <person name="Lyhne E.K."/>
            <person name="Kogle M.E."/>
            <person name="Kuo A."/>
            <person name="Riley R."/>
            <person name="Clum A."/>
            <person name="Nolan M."/>
            <person name="Lipzen A."/>
            <person name="Salamov A."/>
            <person name="Henrissat B."/>
            <person name="Wiebenga A."/>
            <person name="De vries R.P."/>
            <person name="Grigoriev I.V."/>
            <person name="Mortensen U.H."/>
            <person name="Andersen M.R."/>
            <person name="Baker S.E."/>
        </authorList>
    </citation>
    <scope>NUCLEOTIDE SEQUENCE [LARGE SCALE GENOMIC DNA]</scope>
    <source>
        <strain evidence="7 8">CBS 101889</strain>
    </source>
</reference>
<proteinExistence type="inferred from homology"/>
<feature type="compositionally biased region" description="Basic residues" evidence="6">
    <location>
        <begin position="111"/>
        <end position="121"/>
    </location>
</feature>
<dbReference type="EMBL" id="KZ824267">
    <property type="protein sequence ID" value="RAL17748.1"/>
    <property type="molecule type" value="Genomic_DNA"/>
</dbReference>